<dbReference type="InterPro" id="IPR019646">
    <property type="entry name" value="Aminoglyc_AdlTrfase"/>
</dbReference>
<dbReference type="Pfam" id="PF10706">
    <property type="entry name" value="Aminoglyc_resit"/>
    <property type="match status" value="1"/>
</dbReference>
<proteinExistence type="predicted"/>
<protein>
    <recommendedName>
        <fullName evidence="2">Aminoglycoside adenylyltransferase</fullName>
    </recommendedName>
</protein>
<reference evidence="1" key="1">
    <citation type="submission" date="2020-02" db="EMBL/GenBank/DDBJ databases">
        <authorList>
            <person name="Meier V. D."/>
        </authorList>
    </citation>
    <scope>NUCLEOTIDE SEQUENCE</scope>
    <source>
        <strain evidence="1">AVDCRST_MAG72</strain>
    </source>
</reference>
<dbReference type="AlphaFoldDB" id="A0A6J4MJY3"/>
<dbReference type="Gene3D" id="3.30.460.40">
    <property type="match status" value="1"/>
</dbReference>
<organism evidence="1">
    <name type="scientific">uncultured Nocardioidaceae bacterium</name>
    <dbReference type="NCBI Taxonomy" id="253824"/>
    <lineage>
        <taxon>Bacteria</taxon>
        <taxon>Bacillati</taxon>
        <taxon>Actinomycetota</taxon>
        <taxon>Actinomycetes</taxon>
        <taxon>Propionibacteriales</taxon>
        <taxon>Nocardioidaceae</taxon>
        <taxon>environmental samples</taxon>
    </lineage>
</organism>
<accession>A0A6J4MJY3</accession>
<dbReference type="EMBL" id="CADCUJ010000095">
    <property type="protein sequence ID" value="CAA9361476.1"/>
    <property type="molecule type" value="Genomic_DNA"/>
</dbReference>
<evidence type="ECO:0008006" key="2">
    <source>
        <dbReference type="Google" id="ProtNLM"/>
    </source>
</evidence>
<gene>
    <name evidence="1" type="ORF">AVDCRST_MAG72-2285</name>
</gene>
<sequence>MRTHSDTSLPEVLAVLAALRAAGCRFWLEGGWGVDALVGRQTRAHRDVDVDFDATREGAVLDALAALGYSIQTDWRPTRVELAAPGRGWVDLHPLVANSDGSARQRALDGGWHEFHRSWFTTGTLAGERVPCVSVQAQRVFRSGYELRPVDHHDLTELDRLVDG</sequence>
<evidence type="ECO:0000313" key="1">
    <source>
        <dbReference type="EMBL" id="CAA9361476.1"/>
    </source>
</evidence>
<name>A0A6J4MJY3_9ACTN</name>